<proteinExistence type="predicted"/>
<evidence type="ECO:0000313" key="2">
    <source>
        <dbReference type="EMBL" id="OGE65444.1"/>
    </source>
</evidence>
<feature type="transmembrane region" description="Helical" evidence="1">
    <location>
        <begin position="156"/>
        <end position="173"/>
    </location>
</feature>
<dbReference type="AlphaFoldDB" id="A0A1F5MJ93"/>
<feature type="transmembrane region" description="Helical" evidence="1">
    <location>
        <begin position="335"/>
        <end position="353"/>
    </location>
</feature>
<feature type="transmembrane region" description="Helical" evidence="1">
    <location>
        <begin position="373"/>
        <end position="391"/>
    </location>
</feature>
<evidence type="ECO:0000313" key="3">
    <source>
        <dbReference type="Proteomes" id="UP000178017"/>
    </source>
</evidence>
<feature type="transmembrane region" description="Helical" evidence="1">
    <location>
        <begin position="229"/>
        <end position="246"/>
    </location>
</feature>
<feature type="transmembrane region" description="Helical" evidence="1">
    <location>
        <begin position="202"/>
        <end position="217"/>
    </location>
</feature>
<evidence type="ECO:0008006" key="4">
    <source>
        <dbReference type="Google" id="ProtNLM"/>
    </source>
</evidence>
<keyword evidence="1" id="KW-0812">Transmembrane</keyword>
<organism evidence="2 3">
    <name type="scientific">Candidatus Daviesbacteria bacterium RIFCSPLOWO2_01_FULL_40_24</name>
    <dbReference type="NCBI Taxonomy" id="1797787"/>
    <lineage>
        <taxon>Bacteria</taxon>
        <taxon>Candidatus Daviesiibacteriota</taxon>
    </lineage>
</organism>
<reference evidence="2 3" key="1">
    <citation type="journal article" date="2016" name="Nat. Commun.">
        <title>Thousands of microbial genomes shed light on interconnected biogeochemical processes in an aquifer system.</title>
        <authorList>
            <person name="Anantharaman K."/>
            <person name="Brown C.T."/>
            <person name="Hug L.A."/>
            <person name="Sharon I."/>
            <person name="Castelle C.J."/>
            <person name="Probst A.J."/>
            <person name="Thomas B.C."/>
            <person name="Singh A."/>
            <person name="Wilkins M.J."/>
            <person name="Karaoz U."/>
            <person name="Brodie E.L."/>
            <person name="Williams K.H."/>
            <person name="Hubbard S.S."/>
            <person name="Banfield J.F."/>
        </authorList>
    </citation>
    <scope>NUCLEOTIDE SEQUENCE [LARGE SCALE GENOMIC DNA]</scope>
</reference>
<protein>
    <recommendedName>
        <fullName evidence="4">Glycosyltransferase RgtA/B/C/D-like domain-containing protein</fullName>
    </recommendedName>
</protein>
<name>A0A1F5MJ93_9BACT</name>
<feature type="transmembrane region" description="Helical" evidence="1">
    <location>
        <begin position="106"/>
        <end position="124"/>
    </location>
</feature>
<dbReference type="Proteomes" id="UP000178017">
    <property type="component" value="Unassembled WGS sequence"/>
</dbReference>
<feature type="transmembrane region" description="Helical" evidence="1">
    <location>
        <begin position="403"/>
        <end position="424"/>
    </location>
</feature>
<keyword evidence="1" id="KW-0472">Membrane</keyword>
<evidence type="ECO:0000256" key="1">
    <source>
        <dbReference type="SAM" id="Phobius"/>
    </source>
</evidence>
<feature type="transmembrane region" description="Helical" evidence="1">
    <location>
        <begin position="20"/>
        <end position="39"/>
    </location>
</feature>
<gene>
    <name evidence="2" type="ORF">A3B49_00975</name>
</gene>
<feature type="transmembrane region" description="Helical" evidence="1">
    <location>
        <begin position="180"/>
        <end position="196"/>
    </location>
</feature>
<feature type="transmembrane region" description="Helical" evidence="1">
    <location>
        <begin position="131"/>
        <end position="150"/>
    </location>
</feature>
<dbReference type="EMBL" id="MFDO01000018">
    <property type="protein sequence ID" value="OGE65444.1"/>
    <property type="molecule type" value="Genomic_DNA"/>
</dbReference>
<keyword evidence="1" id="KW-1133">Transmembrane helix</keyword>
<feature type="transmembrane region" description="Helical" evidence="1">
    <location>
        <begin position="305"/>
        <end position="328"/>
    </location>
</feature>
<accession>A0A1F5MJ93</accession>
<feature type="transmembrane region" description="Helical" evidence="1">
    <location>
        <begin position="436"/>
        <end position="455"/>
    </location>
</feature>
<comment type="caution">
    <text evidence="2">The sequence shown here is derived from an EMBL/GenBank/DDBJ whole genome shotgun (WGS) entry which is preliminary data.</text>
</comment>
<sequence length="646" mass="74738">MSKTWIKKQYLLLGSNYQNILIFSSVFFIFLFILNYSTLEILLGMGLHGDDWKVLLWSKTLTTNHLINITDNLRGGGYGFLHEMYHIYFLERLWGGNISAFQLTNILIKTLATFSIFPMVLVIFKDKILSLFTTILFAISATATASLEWVILAGDYWALLMINMFLVIYYLSVKSNKLDLKWAFLLPIPFLGSMFFSPIRAYPILLVPMLIETFILATHKSIHQFRLSLFRLTVIYLPVLLIILFMNRQLVSFYPLESMPIIEPLIKGDWIKAALPIIGLGTPSFPTSVTSKLFVNFKYGNYGSYITYILIVPSVVFIALTSLFSAVLSKRPKRFFKRVFIPVFPFIFISYLPFLHPQVINHVLRPNIHPSEIFNIMIGVYILTLSFVAFLEWLEEQKKDPHLFALWIGPTFSLIFIIATVILTDKSTSFSTIHRYLMIPSLGIYLALASILSKVFWKLLFLDNKKYTVIGIVMIFAFYLSYFQMNRELIKDYYGGKLKHGRSFSENNIMLQQARELLSKLGYDFDKPAAFFIDTSTDPKNGEFYEQGFVNGFTYWIYMPDRELHSKCAALIIRKEQLSRAYQTKGGQKGFILPSYCVLDRKDPNFTLYGKNGVMTFYPISSFYAFRLENKDVIDITQQTLDEIQN</sequence>
<feature type="transmembrane region" description="Helical" evidence="1">
    <location>
        <begin position="467"/>
        <end position="485"/>
    </location>
</feature>